<protein>
    <submittedName>
        <fullName evidence="1">Uncharacterized protein</fullName>
    </submittedName>
</protein>
<dbReference type="EMBL" id="JAPWTK010000142">
    <property type="protein sequence ID" value="KAJ8948204.1"/>
    <property type="molecule type" value="Genomic_DNA"/>
</dbReference>
<keyword evidence="2" id="KW-1185">Reference proteome</keyword>
<accession>A0AAV8YBF5</accession>
<gene>
    <name evidence="1" type="ORF">NQ318_010480</name>
</gene>
<reference evidence="1" key="1">
    <citation type="journal article" date="2023" name="Insect Mol. Biol.">
        <title>Genome sequencing provides insights into the evolution of gene families encoding plant cell wall-degrading enzymes in longhorned beetles.</title>
        <authorList>
            <person name="Shin N.R."/>
            <person name="Okamura Y."/>
            <person name="Kirsch R."/>
            <person name="Pauchet Y."/>
        </authorList>
    </citation>
    <scope>NUCLEOTIDE SEQUENCE</scope>
    <source>
        <strain evidence="1">AMC_N1</strain>
    </source>
</reference>
<dbReference type="AlphaFoldDB" id="A0AAV8YBF5"/>
<name>A0AAV8YBF5_9CUCU</name>
<dbReference type="Proteomes" id="UP001162162">
    <property type="component" value="Unassembled WGS sequence"/>
</dbReference>
<comment type="caution">
    <text evidence="1">The sequence shown here is derived from an EMBL/GenBank/DDBJ whole genome shotgun (WGS) entry which is preliminary data.</text>
</comment>
<evidence type="ECO:0000313" key="1">
    <source>
        <dbReference type="EMBL" id="KAJ8948204.1"/>
    </source>
</evidence>
<organism evidence="1 2">
    <name type="scientific">Aromia moschata</name>
    <dbReference type="NCBI Taxonomy" id="1265417"/>
    <lineage>
        <taxon>Eukaryota</taxon>
        <taxon>Metazoa</taxon>
        <taxon>Ecdysozoa</taxon>
        <taxon>Arthropoda</taxon>
        <taxon>Hexapoda</taxon>
        <taxon>Insecta</taxon>
        <taxon>Pterygota</taxon>
        <taxon>Neoptera</taxon>
        <taxon>Endopterygota</taxon>
        <taxon>Coleoptera</taxon>
        <taxon>Polyphaga</taxon>
        <taxon>Cucujiformia</taxon>
        <taxon>Chrysomeloidea</taxon>
        <taxon>Cerambycidae</taxon>
        <taxon>Cerambycinae</taxon>
        <taxon>Callichromatini</taxon>
        <taxon>Aromia</taxon>
    </lineage>
</organism>
<sequence length="86" mass="9850">MIMKLVLITSRVLEGDSYLEESSFNCRCQVKNIHTSSSVPHQDNLLASLDHLYIPPRFLNMPSSKPENFRAFFTPMSSIDLDEAFQ</sequence>
<evidence type="ECO:0000313" key="2">
    <source>
        <dbReference type="Proteomes" id="UP001162162"/>
    </source>
</evidence>
<proteinExistence type="predicted"/>